<evidence type="ECO:0000313" key="1">
    <source>
        <dbReference type="EMBL" id="EDW84489.1"/>
    </source>
</evidence>
<dbReference type="PhylomeDB" id="B4NGZ2"/>
<reference evidence="1 2" key="1">
    <citation type="journal article" date="2007" name="Nature">
        <title>Evolution of genes and genomes on the Drosophila phylogeny.</title>
        <authorList>
            <consortium name="Drosophila 12 Genomes Consortium"/>
            <person name="Clark A.G."/>
            <person name="Eisen M.B."/>
            <person name="Smith D.R."/>
            <person name="Bergman C.M."/>
            <person name="Oliver B."/>
            <person name="Markow T.A."/>
            <person name="Kaufman T.C."/>
            <person name="Kellis M."/>
            <person name="Gelbart W."/>
            <person name="Iyer V.N."/>
            <person name="Pollard D.A."/>
            <person name="Sackton T.B."/>
            <person name="Larracuente A.M."/>
            <person name="Singh N.D."/>
            <person name="Abad J.P."/>
            <person name="Abt D.N."/>
            <person name="Adryan B."/>
            <person name="Aguade M."/>
            <person name="Akashi H."/>
            <person name="Anderson W.W."/>
            <person name="Aquadro C.F."/>
            <person name="Ardell D.H."/>
            <person name="Arguello R."/>
            <person name="Artieri C.G."/>
            <person name="Barbash D.A."/>
            <person name="Barker D."/>
            <person name="Barsanti P."/>
            <person name="Batterham P."/>
            <person name="Batzoglou S."/>
            <person name="Begun D."/>
            <person name="Bhutkar A."/>
            <person name="Blanco E."/>
            <person name="Bosak S.A."/>
            <person name="Bradley R.K."/>
            <person name="Brand A.D."/>
            <person name="Brent M.R."/>
            <person name="Brooks A.N."/>
            <person name="Brown R.H."/>
            <person name="Butlin R.K."/>
            <person name="Caggese C."/>
            <person name="Calvi B.R."/>
            <person name="Bernardo de Carvalho A."/>
            <person name="Caspi A."/>
            <person name="Castrezana S."/>
            <person name="Celniker S.E."/>
            <person name="Chang J.L."/>
            <person name="Chapple C."/>
            <person name="Chatterji S."/>
            <person name="Chinwalla A."/>
            <person name="Civetta A."/>
            <person name="Clifton S.W."/>
            <person name="Comeron J.M."/>
            <person name="Costello J.C."/>
            <person name="Coyne J.A."/>
            <person name="Daub J."/>
            <person name="David R.G."/>
            <person name="Delcher A.L."/>
            <person name="Delehaunty K."/>
            <person name="Do C.B."/>
            <person name="Ebling H."/>
            <person name="Edwards K."/>
            <person name="Eickbush T."/>
            <person name="Evans J.D."/>
            <person name="Filipski A."/>
            <person name="Findeiss S."/>
            <person name="Freyhult E."/>
            <person name="Fulton L."/>
            <person name="Fulton R."/>
            <person name="Garcia A.C."/>
            <person name="Gardiner A."/>
            <person name="Garfield D.A."/>
            <person name="Garvin B.E."/>
            <person name="Gibson G."/>
            <person name="Gilbert D."/>
            <person name="Gnerre S."/>
            <person name="Godfrey J."/>
            <person name="Good R."/>
            <person name="Gotea V."/>
            <person name="Gravely B."/>
            <person name="Greenberg A.J."/>
            <person name="Griffiths-Jones S."/>
            <person name="Gross S."/>
            <person name="Guigo R."/>
            <person name="Gustafson E.A."/>
            <person name="Haerty W."/>
            <person name="Hahn M.W."/>
            <person name="Halligan D.L."/>
            <person name="Halpern A.L."/>
            <person name="Halter G.M."/>
            <person name="Han M.V."/>
            <person name="Heger A."/>
            <person name="Hillier L."/>
            <person name="Hinrichs A.S."/>
            <person name="Holmes I."/>
            <person name="Hoskins R.A."/>
            <person name="Hubisz M.J."/>
            <person name="Hultmark D."/>
            <person name="Huntley M.A."/>
            <person name="Jaffe D.B."/>
            <person name="Jagadeeshan S."/>
            <person name="Jeck W.R."/>
            <person name="Johnson J."/>
            <person name="Jones C.D."/>
            <person name="Jordan W.C."/>
            <person name="Karpen G.H."/>
            <person name="Kataoka E."/>
            <person name="Keightley P.D."/>
            <person name="Kheradpour P."/>
            <person name="Kirkness E.F."/>
            <person name="Koerich L.B."/>
            <person name="Kristiansen K."/>
            <person name="Kudrna D."/>
            <person name="Kulathinal R.J."/>
            <person name="Kumar S."/>
            <person name="Kwok R."/>
            <person name="Lander E."/>
            <person name="Langley C.H."/>
            <person name="Lapoint R."/>
            <person name="Lazzaro B.P."/>
            <person name="Lee S.J."/>
            <person name="Levesque L."/>
            <person name="Li R."/>
            <person name="Lin C.F."/>
            <person name="Lin M.F."/>
            <person name="Lindblad-Toh K."/>
            <person name="Llopart A."/>
            <person name="Long M."/>
            <person name="Low L."/>
            <person name="Lozovsky E."/>
            <person name="Lu J."/>
            <person name="Luo M."/>
            <person name="Machado C.A."/>
            <person name="Makalowski W."/>
            <person name="Marzo M."/>
            <person name="Matsuda M."/>
            <person name="Matzkin L."/>
            <person name="McAllister B."/>
            <person name="McBride C.S."/>
            <person name="McKernan B."/>
            <person name="McKernan K."/>
            <person name="Mendez-Lago M."/>
            <person name="Minx P."/>
            <person name="Mollenhauer M.U."/>
            <person name="Montooth K."/>
            <person name="Mount S.M."/>
            <person name="Mu X."/>
            <person name="Myers E."/>
            <person name="Negre B."/>
            <person name="Newfeld S."/>
            <person name="Nielsen R."/>
            <person name="Noor M.A."/>
            <person name="O'Grady P."/>
            <person name="Pachter L."/>
            <person name="Papaceit M."/>
            <person name="Parisi M.J."/>
            <person name="Parisi M."/>
            <person name="Parts L."/>
            <person name="Pedersen J.S."/>
            <person name="Pesole G."/>
            <person name="Phillippy A.M."/>
            <person name="Ponting C.P."/>
            <person name="Pop M."/>
            <person name="Porcelli D."/>
            <person name="Powell J.R."/>
            <person name="Prohaska S."/>
            <person name="Pruitt K."/>
            <person name="Puig M."/>
            <person name="Quesneville H."/>
            <person name="Ram K.R."/>
            <person name="Rand D."/>
            <person name="Rasmussen M.D."/>
            <person name="Reed L.K."/>
            <person name="Reenan R."/>
            <person name="Reily A."/>
            <person name="Remington K.A."/>
            <person name="Rieger T.T."/>
            <person name="Ritchie M.G."/>
            <person name="Robin C."/>
            <person name="Rogers Y.H."/>
            <person name="Rohde C."/>
            <person name="Rozas J."/>
            <person name="Rubenfield M.J."/>
            <person name="Ruiz A."/>
            <person name="Russo S."/>
            <person name="Salzberg S.L."/>
            <person name="Sanchez-Gracia A."/>
            <person name="Saranga D.J."/>
            <person name="Sato H."/>
            <person name="Schaeffer S.W."/>
            <person name="Schatz M.C."/>
            <person name="Schlenke T."/>
            <person name="Schwartz R."/>
            <person name="Segarra C."/>
            <person name="Singh R.S."/>
            <person name="Sirot L."/>
            <person name="Sirota M."/>
            <person name="Sisneros N.B."/>
            <person name="Smith C.D."/>
            <person name="Smith T.F."/>
            <person name="Spieth J."/>
            <person name="Stage D.E."/>
            <person name="Stark A."/>
            <person name="Stephan W."/>
            <person name="Strausberg R.L."/>
            <person name="Strempel S."/>
            <person name="Sturgill D."/>
            <person name="Sutton G."/>
            <person name="Sutton G.G."/>
            <person name="Tao W."/>
            <person name="Teichmann S."/>
            <person name="Tobari Y.N."/>
            <person name="Tomimura Y."/>
            <person name="Tsolas J.M."/>
            <person name="Valente V.L."/>
            <person name="Venter E."/>
            <person name="Venter J.C."/>
            <person name="Vicario S."/>
            <person name="Vieira F.G."/>
            <person name="Vilella A.J."/>
            <person name="Villasante A."/>
            <person name="Walenz B."/>
            <person name="Wang J."/>
            <person name="Wasserman M."/>
            <person name="Watts T."/>
            <person name="Wilson D."/>
            <person name="Wilson R.K."/>
            <person name="Wing R.A."/>
            <person name="Wolfner M.F."/>
            <person name="Wong A."/>
            <person name="Wong G.K."/>
            <person name="Wu C.I."/>
            <person name="Wu G."/>
            <person name="Yamamoto D."/>
            <person name="Yang H.P."/>
            <person name="Yang S.P."/>
            <person name="Yorke J.A."/>
            <person name="Yoshida K."/>
            <person name="Zdobnov E."/>
            <person name="Zhang P."/>
            <person name="Zhang Y."/>
            <person name="Zimin A.V."/>
            <person name="Baldwin J."/>
            <person name="Abdouelleil A."/>
            <person name="Abdulkadir J."/>
            <person name="Abebe A."/>
            <person name="Abera B."/>
            <person name="Abreu J."/>
            <person name="Acer S.C."/>
            <person name="Aftuck L."/>
            <person name="Alexander A."/>
            <person name="An P."/>
            <person name="Anderson E."/>
            <person name="Anderson S."/>
            <person name="Arachi H."/>
            <person name="Azer M."/>
            <person name="Bachantsang P."/>
            <person name="Barry A."/>
            <person name="Bayul T."/>
            <person name="Berlin A."/>
            <person name="Bessette D."/>
            <person name="Bloom T."/>
            <person name="Blye J."/>
            <person name="Boguslavskiy L."/>
            <person name="Bonnet C."/>
            <person name="Boukhgalter B."/>
            <person name="Bourzgui I."/>
            <person name="Brown A."/>
            <person name="Cahill P."/>
            <person name="Channer S."/>
            <person name="Cheshatsang Y."/>
            <person name="Chuda L."/>
            <person name="Citroen M."/>
            <person name="Collymore A."/>
            <person name="Cooke P."/>
            <person name="Costello M."/>
            <person name="D'Aco K."/>
            <person name="Daza R."/>
            <person name="De Haan G."/>
            <person name="DeGray S."/>
            <person name="DeMaso C."/>
            <person name="Dhargay N."/>
            <person name="Dooley K."/>
            <person name="Dooley E."/>
            <person name="Doricent M."/>
            <person name="Dorje P."/>
            <person name="Dorjee K."/>
            <person name="Dupes A."/>
            <person name="Elong R."/>
            <person name="Falk J."/>
            <person name="Farina A."/>
            <person name="Faro S."/>
            <person name="Ferguson D."/>
            <person name="Fisher S."/>
            <person name="Foley C.D."/>
            <person name="Franke A."/>
            <person name="Friedrich D."/>
            <person name="Gadbois L."/>
            <person name="Gearin G."/>
            <person name="Gearin C.R."/>
            <person name="Giannoukos G."/>
            <person name="Goode T."/>
            <person name="Graham J."/>
            <person name="Grandbois E."/>
            <person name="Grewal S."/>
            <person name="Gyaltsen K."/>
            <person name="Hafez N."/>
            <person name="Hagos B."/>
            <person name="Hall J."/>
            <person name="Henson C."/>
            <person name="Hollinger A."/>
            <person name="Honan T."/>
            <person name="Huard M.D."/>
            <person name="Hughes L."/>
            <person name="Hurhula B."/>
            <person name="Husby M.E."/>
            <person name="Kamat A."/>
            <person name="Kanga B."/>
            <person name="Kashin S."/>
            <person name="Khazanovich D."/>
            <person name="Kisner P."/>
            <person name="Lance K."/>
            <person name="Lara M."/>
            <person name="Lee W."/>
            <person name="Lennon N."/>
            <person name="Letendre F."/>
            <person name="LeVine R."/>
            <person name="Lipovsky A."/>
            <person name="Liu X."/>
            <person name="Liu J."/>
            <person name="Liu S."/>
            <person name="Lokyitsang T."/>
            <person name="Lokyitsang Y."/>
            <person name="Lubonja R."/>
            <person name="Lui A."/>
            <person name="MacDonald P."/>
            <person name="Magnisalis V."/>
            <person name="Maru K."/>
            <person name="Matthews C."/>
            <person name="McCusker W."/>
            <person name="McDonough S."/>
            <person name="Mehta T."/>
            <person name="Meldrim J."/>
            <person name="Meneus L."/>
            <person name="Mihai O."/>
            <person name="Mihalev A."/>
            <person name="Mihova T."/>
            <person name="Mittelman R."/>
            <person name="Mlenga V."/>
            <person name="Montmayeur A."/>
            <person name="Mulrain L."/>
            <person name="Navidi A."/>
            <person name="Naylor J."/>
            <person name="Negash T."/>
            <person name="Nguyen T."/>
            <person name="Nguyen N."/>
            <person name="Nicol R."/>
            <person name="Norbu C."/>
            <person name="Norbu N."/>
            <person name="Novod N."/>
            <person name="O'Neill B."/>
            <person name="Osman S."/>
            <person name="Markiewicz E."/>
            <person name="Oyono O.L."/>
            <person name="Patti C."/>
            <person name="Phunkhang P."/>
            <person name="Pierre F."/>
            <person name="Priest M."/>
            <person name="Raghuraman S."/>
            <person name="Rege F."/>
            <person name="Reyes R."/>
            <person name="Rise C."/>
            <person name="Rogov P."/>
            <person name="Ross K."/>
            <person name="Ryan E."/>
            <person name="Settipalli S."/>
            <person name="Shea T."/>
            <person name="Sherpa N."/>
            <person name="Shi L."/>
            <person name="Shih D."/>
            <person name="Sparrow T."/>
            <person name="Spaulding J."/>
            <person name="Stalker J."/>
            <person name="Stange-Thomann N."/>
            <person name="Stavropoulos S."/>
            <person name="Stone C."/>
            <person name="Strader C."/>
            <person name="Tesfaye S."/>
            <person name="Thomson T."/>
            <person name="Thoulutsang Y."/>
            <person name="Thoulutsang D."/>
            <person name="Topham K."/>
            <person name="Topping I."/>
            <person name="Tsamla T."/>
            <person name="Vassiliev H."/>
            <person name="Vo A."/>
            <person name="Wangchuk T."/>
            <person name="Wangdi T."/>
            <person name="Weiand M."/>
            <person name="Wilkinson J."/>
            <person name="Wilson A."/>
            <person name="Yadav S."/>
            <person name="Young G."/>
            <person name="Yu Q."/>
            <person name="Zembek L."/>
            <person name="Zhong D."/>
            <person name="Zimmer A."/>
            <person name="Zwirko Z."/>
            <person name="Jaffe D.B."/>
            <person name="Alvarez P."/>
            <person name="Brockman W."/>
            <person name="Butler J."/>
            <person name="Chin C."/>
            <person name="Gnerre S."/>
            <person name="Grabherr M."/>
            <person name="Kleber M."/>
            <person name="Mauceli E."/>
            <person name="MacCallum I."/>
        </authorList>
    </citation>
    <scope>NUCLEOTIDE SEQUENCE [LARGE SCALE GENOMIC DNA]</scope>
    <source>
        <strain evidence="2">Tucson 14030-0811.24</strain>
    </source>
</reference>
<dbReference type="SMR" id="B4NGZ2"/>
<dbReference type="OMA" id="RMARMRI"/>
<evidence type="ECO:0000313" key="2">
    <source>
        <dbReference type="Proteomes" id="UP000007798"/>
    </source>
</evidence>
<proteinExistence type="predicted"/>
<name>B4NGZ2_DROWI</name>
<dbReference type="Proteomes" id="UP000007798">
    <property type="component" value="Unassembled WGS sequence"/>
</dbReference>
<dbReference type="OrthoDB" id="522106at2759"/>
<dbReference type="FunCoup" id="B4NGZ2">
    <property type="interactions" value="6"/>
</dbReference>
<dbReference type="AlphaFoldDB" id="B4NGZ2"/>
<gene>
    <name evidence="1" type="primary">Dwil\GK14153</name>
    <name evidence="1" type="ORF">Dwil_GK14153</name>
</gene>
<protein>
    <recommendedName>
        <fullName evidence="3">Adenylate kinase</fullName>
    </recommendedName>
</protein>
<dbReference type="EMBL" id="CH964272">
    <property type="protein sequence ID" value="EDW84489.1"/>
    <property type="molecule type" value="Genomic_DNA"/>
</dbReference>
<organism evidence="1 2">
    <name type="scientific">Drosophila willistoni</name>
    <name type="common">Fruit fly</name>
    <dbReference type="NCBI Taxonomy" id="7260"/>
    <lineage>
        <taxon>Eukaryota</taxon>
        <taxon>Metazoa</taxon>
        <taxon>Ecdysozoa</taxon>
        <taxon>Arthropoda</taxon>
        <taxon>Hexapoda</taxon>
        <taxon>Insecta</taxon>
        <taxon>Pterygota</taxon>
        <taxon>Neoptera</taxon>
        <taxon>Endopterygota</taxon>
        <taxon>Diptera</taxon>
        <taxon>Brachycera</taxon>
        <taxon>Muscomorpha</taxon>
        <taxon>Ephydroidea</taxon>
        <taxon>Drosophilidae</taxon>
        <taxon>Drosophila</taxon>
        <taxon>Sophophora</taxon>
    </lineage>
</organism>
<dbReference type="Gene3D" id="3.40.50.300">
    <property type="entry name" value="P-loop containing nucleotide triphosphate hydrolases"/>
    <property type="match status" value="1"/>
</dbReference>
<evidence type="ECO:0008006" key="3">
    <source>
        <dbReference type="Google" id="ProtNLM"/>
    </source>
</evidence>
<dbReference type="InParanoid" id="B4NGZ2"/>
<dbReference type="HOGENOM" id="CLU_084022_0_0_1"/>
<dbReference type="STRING" id="7260.B4NGZ2"/>
<dbReference type="InterPro" id="IPR027417">
    <property type="entry name" value="P-loop_NTPase"/>
</dbReference>
<sequence>MSLSTKFDKFSLVQFGAAFMFYVEKHKLMELMSRLLAEISIEPVDDIRRWLGENVRRIGHDIYTKSLDAFHRGVSGDFYQLPRSFFHRIVLHGRPGSGRRSLAHALGHRWDLLIIDADALAYHSINGEDQDNEHVKQLQNAIEKDCVYGRSQAIGNLIQRRLLQEDAIHRGWILYNYPNNSCEARELFDGFCVPPNRLIYLQLDERMARMRIITNSYTPSPQSSITYIDSQMEQYSKSEPALDAYLSHRREVIYIDAKRCFEEVKCEIMSELNKTPYVLGYKYGQPPARIE</sequence>
<accession>B4NGZ2</accession>
<dbReference type="SUPFAM" id="SSF52540">
    <property type="entry name" value="P-loop containing nucleoside triphosphate hydrolases"/>
    <property type="match status" value="1"/>
</dbReference>
<keyword evidence="2" id="KW-1185">Reference proteome</keyword>
<dbReference type="eggNOG" id="ENOG502SAPS">
    <property type="taxonomic scope" value="Eukaryota"/>
</dbReference>
<dbReference type="KEGG" id="dwi:6651237"/>